<evidence type="ECO:0000256" key="1">
    <source>
        <dbReference type="ARBA" id="ARBA00004651"/>
    </source>
</evidence>
<evidence type="ECO:0000256" key="3">
    <source>
        <dbReference type="ARBA" id="ARBA00022692"/>
    </source>
</evidence>
<feature type="domain" description="ABC3 transporter permease C-terminal" evidence="7">
    <location>
        <begin position="292"/>
        <end position="408"/>
    </location>
</feature>
<feature type="transmembrane region" description="Helical" evidence="6">
    <location>
        <begin position="427"/>
        <end position="448"/>
    </location>
</feature>
<feature type="transmembrane region" description="Helical" evidence="6">
    <location>
        <begin position="674"/>
        <end position="698"/>
    </location>
</feature>
<comment type="subcellular location">
    <subcellularLocation>
        <location evidence="1">Cell membrane</location>
        <topology evidence="1">Multi-pass membrane protein</topology>
    </subcellularLocation>
</comment>
<dbReference type="RefSeq" id="WP_053222666.1">
    <property type="nucleotide sequence ID" value="NZ_JSVA01000006.1"/>
</dbReference>
<organism evidence="9 10">
    <name type="scientific">Roseivirga seohaensis subsp. aquiponti</name>
    <dbReference type="NCBI Taxonomy" id="1566026"/>
    <lineage>
        <taxon>Bacteria</taxon>
        <taxon>Pseudomonadati</taxon>
        <taxon>Bacteroidota</taxon>
        <taxon>Cytophagia</taxon>
        <taxon>Cytophagales</taxon>
        <taxon>Roseivirgaceae</taxon>
        <taxon>Roseivirga</taxon>
    </lineage>
</organism>
<feature type="transmembrane region" description="Helical" evidence="6">
    <location>
        <begin position="285"/>
        <end position="307"/>
    </location>
</feature>
<keyword evidence="10" id="KW-1185">Reference proteome</keyword>
<gene>
    <name evidence="9" type="ORF">OB69_05325</name>
</gene>
<evidence type="ECO:0000259" key="7">
    <source>
        <dbReference type="Pfam" id="PF02687"/>
    </source>
</evidence>
<dbReference type="PATRIC" id="fig|1566026.4.peg.2889"/>
<dbReference type="InterPro" id="IPR003838">
    <property type="entry name" value="ABC3_permease_C"/>
</dbReference>
<evidence type="ECO:0000313" key="9">
    <source>
        <dbReference type="EMBL" id="KOF03710.1"/>
    </source>
</evidence>
<feature type="transmembrane region" description="Helical" evidence="6">
    <location>
        <begin position="332"/>
        <end position="359"/>
    </location>
</feature>
<dbReference type="InterPro" id="IPR050250">
    <property type="entry name" value="Macrolide_Exporter_MacB"/>
</dbReference>
<dbReference type="OrthoDB" id="5933722at2"/>
<evidence type="ECO:0000256" key="2">
    <source>
        <dbReference type="ARBA" id="ARBA00022475"/>
    </source>
</evidence>
<sequence>MLQNYINIAIRSLKRQKAYSLINISGLSVGIMACIIILLYVRNESSYEKFYPDADKIYRVTSIFETSGQTEQIAIAPSKVTQVALEHIPETELATFVFDWSVGREFLVRYEDNTFTETNVFYADSSFFKVFQYRFLDGNSSNALTEEQSIVLTESTAKKYFDSAADAYGKTINANGSDFVVTGVVANPAGNTALDFDMVISINSIFGQIDNTRWFPMNYYSYVKLNDKSAAESFKSKLNQYIEDDFGDQMTAGGFKMSFDVEPITLMHFDTSKGSDYSEKISRELLYSLVGIAAFILLIACINYINLSTAKSEKRAKEVGIRKVMGAHRRQLILQFYGETFMITLLSVVIGVVLAEVLMPFFNQMAGTQLAIDLQSDPSLMLILIGFVLLVSIISGSYPASFLSSFQPVKVLKGTFNVQGGNMFRRILVTLQFTVSVFLITGTLVIFYQLRYVQNTDIGYNQDQVVYLKLPDRAARNAYKSLKTQFQTITGVEEVTGSNNEISNVLSGWGAVMDGLPKNVSISFRGMYGDQDFLETFGFDLLAGEGFKNKSDWDTTVYYLVNKTGIEKLGLTPEEAVGKRFGIDESMMGTIAGVVDDFHFTSFHNDIESWAVYTGPQDYKQLLYAKVNMARIESVKAEMAKVWTSLVPNRPFELRYVDEAVKALYEKDKQLSQIILTFTVLAIAIGCLGLFGLASYLAEKRTKEIGIRKVLGADVSKIVMMLSKEYVRIILISNLIGWPIAYIAMSRWLQGFAYSIDLSWYYFLVAGLMTVMVAMVTVSYQSVKAAFSNPVDSLRNE</sequence>
<comment type="caution">
    <text evidence="9">The sequence shown here is derived from an EMBL/GenBank/DDBJ whole genome shotgun (WGS) entry which is preliminary data.</text>
</comment>
<feature type="transmembrane region" description="Helical" evidence="6">
    <location>
        <begin position="726"/>
        <end position="745"/>
    </location>
</feature>
<evidence type="ECO:0000256" key="5">
    <source>
        <dbReference type="ARBA" id="ARBA00023136"/>
    </source>
</evidence>
<protein>
    <recommendedName>
        <fullName evidence="11">ABC transporter permease</fullName>
    </recommendedName>
</protein>
<dbReference type="GO" id="GO:0022857">
    <property type="term" value="F:transmembrane transporter activity"/>
    <property type="evidence" value="ECO:0007669"/>
    <property type="project" value="TreeGrafter"/>
</dbReference>
<keyword evidence="3 6" id="KW-0812">Transmembrane</keyword>
<dbReference type="InterPro" id="IPR025857">
    <property type="entry name" value="MacB_PCD"/>
</dbReference>
<reference evidence="10" key="1">
    <citation type="submission" date="2014-11" db="EMBL/GenBank/DDBJ databases">
        <title>Genome sequencing of Roseivirga sp. D-25.</title>
        <authorList>
            <person name="Selvaratnam C."/>
            <person name="Thevarajoo S."/>
            <person name="Goh K.M."/>
            <person name="Eee R."/>
            <person name="Chan K.-G."/>
            <person name="Chong C.S."/>
        </authorList>
    </citation>
    <scope>NUCLEOTIDE SEQUENCE [LARGE SCALE GENOMIC DNA]</scope>
    <source>
        <strain evidence="10">D-25</strain>
    </source>
</reference>
<feature type="transmembrane region" description="Helical" evidence="6">
    <location>
        <begin position="379"/>
        <end position="406"/>
    </location>
</feature>
<evidence type="ECO:0000256" key="4">
    <source>
        <dbReference type="ARBA" id="ARBA00022989"/>
    </source>
</evidence>
<keyword evidence="2" id="KW-1003">Cell membrane</keyword>
<evidence type="ECO:0000259" key="8">
    <source>
        <dbReference type="Pfam" id="PF12704"/>
    </source>
</evidence>
<name>A0A0L8ANB0_9BACT</name>
<evidence type="ECO:0000256" key="6">
    <source>
        <dbReference type="SAM" id="Phobius"/>
    </source>
</evidence>
<feature type="transmembrane region" description="Helical" evidence="6">
    <location>
        <begin position="760"/>
        <end position="780"/>
    </location>
</feature>
<feature type="transmembrane region" description="Helical" evidence="6">
    <location>
        <begin position="21"/>
        <end position="41"/>
    </location>
</feature>
<evidence type="ECO:0000313" key="10">
    <source>
        <dbReference type="Proteomes" id="UP000036908"/>
    </source>
</evidence>
<keyword evidence="5 6" id="KW-0472">Membrane</keyword>
<dbReference type="AlphaFoldDB" id="A0A0L8ANB0"/>
<keyword evidence="4 6" id="KW-1133">Transmembrane helix</keyword>
<dbReference type="GO" id="GO:0005886">
    <property type="term" value="C:plasma membrane"/>
    <property type="evidence" value="ECO:0007669"/>
    <property type="project" value="UniProtKB-SubCell"/>
</dbReference>
<dbReference type="EMBL" id="JSVA01000006">
    <property type="protein sequence ID" value="KOF03710.1"/>
    <property type="molecule type" value="Genomic_DNA"/>
</dbReference>
<dbReference type="Pfam" id="PF12704">
    <property type="entry name" value="MacB_PCD"/>
    <property type="match status" value="1"/>
</dbReference>
<feature type="domain" description="ABC3 transporter permease C-terminal" evidence="7">
    <location>
        <begin position="677"/>
        <end position="790"/>
    </location>
</feature>
<dbReference type="Pfam" id="PF02687">
    <property type="entry name" value="FtsX"/>
    <property type="match status" value="2"/>
</dbReference>
<dbReference type="PANTHER" id="PTHR30572:SF18">
    <property type="entry name" value="ABC-TYPE MACROLIDE FAMILY EXPORT SYSTEM PERMEASE COMPONENT 2"/>
    <property type="match status" value="1"/>
</dbReference>
<evidence type="ECO:0008006" key="11">
    <source>
        <dbReference type="Google" id="ProtNLM"/>
    </source>
</evidence>
<accession>A0A0L8ANB0</accession>
<dbReference type="PANTHER" id="PTHR30572">
    <property type="entry name" value="MEMBRANE COMPONENT OF TRANSPORTER-RELATED"/>
    <property type="match status" value="1"/>
</dbReference>
<dbReference type="Proteomes" id="UP000036908">
    <property type="component" value="Unassembled WGS sequence"/>
</dbReference>
<feature type="domain" description="MacB-like periplasmic core" evidence="8">
    <location>
        <begin position="20"/>
        <end position="240"/>
    </location>
</feature>
<proteinExistence type="predicted"/>